<evidence type="ECO:0000313" key="6">
    <source>
        <dbReference type="Proteomes" id="UP000291949"/>
    </source>
</evidence>
<dbReference type="Gene3D" id="3.30.70.1380">
    <property type="entry name" value="Transcriptional regulatory protein pf0864 domain like"/>
    <property type="match status" value="1"/>
</dbReference>
<dbReference type="PANTHER" id="PTHR36566:SF1">
    <property type="entry name" value="PYRIDINIUM-3,5-BISTHIOCARBOXYLIC ACID MONONUCLEOTIDE NICKEL INSERTION PROTEIN"/>
    <property type="match status" value="1"/>
</dbReference>
<dbReference type="GO" id="GO:0016829">
    <property type="term" value="F:lyase activity"/>
    <property type="evidence" value="ECO:0007669"/>
    <property type="project" value="UniProtKB-UniRule"/>
</dbReference>
<dbReference type="Gene3D" id="3.10.20.300">
    <property type="entry name" value="mk0293 like domain"/>
    <property type="match status" value="1"/>
</dbReference>
<dbReference type="Proteomes" id="UP000291949">
    <property type="component" value="Unassembled WGS sequence"/>
</dbReference>
<comment type="similarity">
    <text evidence="2">Belongs to the LarC family.</text>
</comment>
<comment type="caution">
    <text evidence="4">The sequence shown here is derived from an EMBL/GenBank/DDBJ whole genome shotgun (WGS) entry which is preliminary data.</text>
</comment>
<dbReference type="GO" id="GO:0051604">
    <property type="term" value="P:protein maturation"/>
    <property type="evidence" value="ECO:0007669"/>
    <property type="project" value="UniProtKB-UniRule"/>
</dbReference>
<comment type="catalytic activity">
    <reaction evidence="2">
        <text>Ni(II)-pyridinium-3,5-bisthiocarboxylate mononucleotide = pyridinium-3,5-bisthiocarboxylate mononucleotide + Ni(2+)</text>
        <dbReference type="Rhea" id="RHEA:54784"/>
        <dbReference type="ChEBI" id="CHEBI:49786"/>
        <dbReference type="ChEBI" id="CHEBI:137372"/>
        <dbReference type="ChEBI" id="CHEBI:137373"/>
        <dbReference type="EC" id="4.99.1.12"/>
    </reaction>
</comment>
<evidence type="ECO:0000313" key="4">
    <source>
        <dbReference type="EMBL" id="NMK97766.1"/>
    </source>
</evidence>
<evidence type="ECO:0000256" key="2">
    <source>
        <dbReference type="HAMAP-Rule" id="MF_01074"/>
    </source>
</evidence>
<dbReference type="Proteomes" id="UP000538955">
    <property type="component" value="Unassembled WGS sequence"/>
</dbReference>
<dbReference type="InterPro" id="IPR002822">
    <property type="entry name" value="Ni_insertion"/>
</dbReference>
<keyword evidence="7" id="KW-1185">Reference proteome</keyword>
<evidence type="ECO:0000313" key="7">
    <source>
        <dbReference type="Proteomes" id="UP000538955"/>
    </source>
</evidence>
<dbReference type="EC" id="4.99.1.12" evidence="2"/>
<evidence type="ECO:0000313" key="5">
    <source>
        <dbReference type="EMBL" id="TBW77574.1"/>
    </source>
</evidence>
<protein>
    <recommendedName>
        <fullName evidence="2">Pyridinium-3,5-bisthiocarboxylic acid mononucleotide nickel insertion protein</fullName>
        <shortName evidence="2">P2TMN nickel insertion protein</shortName>
        <ecNumber evidence="2">4.99.1.12</ecNumber>
    </recommendedName>
    <alternativeName>
        <fullName evidence="2">Nickel-pincer cofactor biosynthesis protein LarC</fullName>
    </alternativeName>
</protein>
<evidence type="ECO:0000256" key="1">
    <source>
        <dbReference type="ARBA" id="ARBA00022596"/>
    </source>
</evidence>
<dbReference type="NCBIfam" id="TIGR00299">
    <property type="entry name" value="nickel pincer cofactor biosynthesis protein LarC"/>
    <property type="match status" value="1"/>
</dbReference>
<reference evidence="5 6" key="1">
    <citation type="journal article" date="2019" name="Sci. Transl. Med.">
        <title>Quorum sensing between bacterial species on the skin protects against epidermal injury in atopic dermatitis.</title>
        <authorList>
            <person name="Williams M.R."/>
        </authorList>
    </citation>
    <scope>NUCLEOTIDE SEQUENCE [LARGE SCALE GENOMIC DNA]</scope>
    <source>
        <strain evidence="5 6">H8</strain>
    </source>
</reference>
<keyword evidence="2" id="KW-0456">Lyase</keyword>
<dbReference type="RefSeq" id="WP_030063500.1">
    <property type="nucleotide sequence ID" value="NZ_AP014956.1"/>
</dbReference>
<name>A0A7X9WFR0_STACP</name>
<gene>
    <name evidence="2 4" type="primary">larC</name>
    <name evidence="5" type="ORF">EQ811_00445</name>
    <name evidence="4" type="ORF">HHM13_06610</name>
    <name evidence="3" type="ORF">HHM24_07740</name>
</gene>
<accession>A0A7X9WFR0</accession>
<sequence>MANAIYLDCHAGIAGDMLLSALVDLGADPHKIESELKTLPLDNFELHFQKKVKQGIHAMTLNIDFDEPHHHRHASDIFKMIDDSALSPRVKARSKSIFEVIGHAEAKIHGMSFKNVHFHEVGAMDSIIDIIGGCIALELLNIDELYCSPIPTGNGKINIAHGIYPVPAPATAEILKDVPLAKFDVQSELTTPTGAAFAKSLVSSFGPFPSATMKEIGYGAGSKDFDFPNVLRVIQFETQSKKQDDVQVIECQIDDMSPESLGHFMDIALEHGALDIYYTPIFMKKGRPSTQLTLICKTENAAKFETLILQETSSLGVRSYAVRRNILDREFRDIDTDYGNISVKFALQEGEILKMKPEYEDVKQVAKRFERPFHVIHNEIIEALYHTYQIGEELK</sequence>
<dbReference type="HAMAP" id="MF_01074">
    <property type="entry name" value="LarC"/>
    <property type="match status" value="1"/>
</dbReference>
<organism evidence="4 8">
    <name type="scientific">Staphylococcus capitis</name>
    <dbReference type="NCBI Taxonomy" id="29388"/>
    <lineage>
        <taxon>Bacteria</taxon>
        <taxon>Bacillati</taxon>
        <taxon>Bacillota</taxon>
        <taxon>Bacilli</taxon>
        <taxon>Bacillales</taxon>
        <taxon>Staphylococcaceae</taxon>
        <taxon>Staphylococcus</taxon>
    </lineage>
</organism>
<dbReference type="AlphaFoldDB" id="A0A7X9WFR0"/>
<dbReference type="Proteomes" id="UP000550736">
    <property type="component" value="Unassembled WGS sequence"/>
</dbReference>
<dbReference type="PANTHER" id="PTHR36566">
    <property type="entry name" value="NICKEL INSERTION PROTEIN-RELATED"/>
    <property type="match status" value="1"/>
</dbReference>
<evidence type="ECO:0000313" key="3">
    <source>
        <dbReference type="EMBL" id="NMK54610.1"/>
    </source>
</evidence>
<dbReference type="Pfam" id="PF01969">
    <property type="entry name" value="Ni_insertion"/>
    <property type="match status" value="1"/>
</dbReference>
<keyword evidence="1 2" id="KW-0533">Nickel</keyword>
<reference evidence="7 8" key="2">
    <citation type="submission" date="2020-04" db="EMBL/GenBank/DDBJ databases">
        <title>The Epidemiology and Molecular Characteristics of Linezolid-Resistant Staphylococcus capitis in Huashan Hospital, Shanghai.</title>
        <authorList>
            <person name="Ding L."/>
            <person name="Li P."/>
            <person name="Yang Y."/>
            <person name="Lin D."/>
            <person name="Xu X."/>
        </authorList>
    </citation>
    <scope>NUCLEOTIDE SEQUENCE [LARGE SCALE GENOMIC DNA]</scope>
    <source>
        <strain evidence="4 8">12-86</strain>
        <strain evidence="3 7">17-84</strain>
    </source>
</reference>
<dbReference type="EMBL" id="JABBLX010000013">
    <property type="protein sequence ID" value="NMK97766.1"/>
    <property type="molecule type" value="Genomic_DNA"/>
</dbReference>
<proteinExistence type="inferred from homology"/>
<comment type="function">
    <text evidence="2">Involved in the biosynthesis of a nickel-pincer cofactor ((SCS)Ni(II) pincer complex). Binds Ni(2+), and functions in nickel delivery to pyridinium-3,5-bisthiocarboxylic acid mononucleotide (P2TMN), to form the mature cofactor. Is thus probably required for the activation of nickel-pincer cofactor-dependent enzymes.</text>
</comment>
<dbReference type="GO" id="GO:0016151">
    <property type="term" value="F:nickel cation binding"/>
    <property type="evidence" value="ECO:0007669"/>
    <property type="project" value="UniProtKB-UniRule"/>
</dbReference>
<dbReference type="EMBL" id="SCHC01000001">
    <property type="protein sequence ID" value="TBW77574.1"/>
    <property type="molecule type" value="Genomic_DNA"/>
</dbReference>
<dbReference type="EMBL" id="JABBMI010000062">
    <property type="protein sequence ID" value="NMK54610.1"/>
    <property type="molecule type" value="Genomic_DNA"/>
</dbReference>
<evidence type="ECO:0000313" key="8">
    <source>
        <dbReference type="Proteomes" id="UP000550736"/>
    </source>
</evidence>